<dbReference type="PANTHER" id="PTHR40387">
    <property type="entry name" value="PROTEIN FAM240B"/>
    <property type="match status" value="1"/>
</dbReference>
<sequence length="82" mass="9412">MSKGYPSKCRGRVASDAEELKVFWEEKIRRHARQRQREEERVRGSALDRLRGEWAQKLGLRHRALQAPQEAAPRSSGDKAAA</sequence>
<dbReference type="Proteomes" id="UP001314169">
    <property type="component" value="Chromosome 8"/>
</dbReference>
<accession>A0ABP0AD39</accession>
<proteinExistence type="predicted"/>
<gene>
    <name evidence="1" type="ORF">MPIPNATIZW_LOCUS16735</name>
</gene>
<evidence type="ECO:0008006" key="3">
    <source>
        <dbReference type="Google" id="ProtNLM"/>
    </source>
</evidence>
<name>A0ABP0AD39_PIPNA</name>
<dbReference type="PANTHER" id="PTHR40387:SF4">
    <property type="entry name" value="PROTEIN FAM240C"/>
    <property type="match status" value="1"/>
</dbReference>
<dbReference type="InterPro" id="IPR040261">
    <property type="entry name" value="FAM240"/>
</dbReference>
<organism evidence="1 2">
    <name type="scientific">Pipistrellus nathusii</name>
    <name type="common">Nathusius' pipistrelle</name>
    <dbReference type="NCBI Taxonomy" id="59473"/>
    <lineage>
        <taxon>Eukaryota</taxon>
        <taxon>Metazoa</taxon>
        <taxon>Chordata</taxon>
        <taxon>Craniata</taxon>
        <taxon>Vertebrata</taxon>
        <taxon>Euteleostomi</taxon>
        <taxon>Mammalia</taxon>
        <taxon>Eutheria</taxon>
        <taxon>Laurasiatheria</taxon>
        <taxon>Chiroptera</taxon>
        <taxon>Yangochiroptera</taxon>
        <taxon>Vespertilionidae</taxon>
        <taxon>Pipistrellus</taxon>
    </lineage>
</organism>
<evidence type="ECO:0000313" key="2">
    <source>
        <dbReference type="Proteomes" id="UP001314169"/>
    </source>
</evidence>
<dbReference type="EMBL" id="OY882865">
    <property type="protein sequence ID" value="CAK6448429.1"/>
    <property type="molecule type" value="Genomic_DNA"/>
</dbReference>
<protein>
    <recommendedName>
        <fullName evidence="3">Family with sequence similarity 240 member B</fullName>
    </recommendedName>
</protein>
<evidence type="ECO:0000313" key="1">
    <source>
        <dbReference type="EMBL" id="CAK6448429.1"/>
    </source>
</evidence>
<keyword evidence="2" id="KW-1185">Reference proteome</keyword>
<reference evidence="1" key="1">
    <citation type="submission" date="2023-12" db="EMBL/GenBank/DDBJ databases">
        <authorList>
            <person name="Brown T."/>
        </authorList>
    </citation>
    <scope>NUCLEOTIDE SEQUENCE</scope>
</reference>